<sequence>MVNLAAVLSYLSSQPQGARRPRANCQRRMKMALQGVIFSQLQIVLVNLIFLVDLTFLVDLDRQPTASWNVVIELLPPLIARRSLASPLVCRDG</sequence>
<evidence type="ECO:0000313" key="3">
    <source>
        <dbReference type="Proteomes" id="UP000305067"/>
    </source>
</evidence>
<feature type="transmembrane region" description="Helical" evidence="1">
    <location>
        <begin position="36"/>
        <end position="58"/>
    </location>
</feature>
<evidence type="ECO:0000313" key="2">
    <source>
        <dbReference type="EMBL" id="TFL03800.1"/>
    </source>
</evidence>
<organism evidence="2 3">
    <name type="scientific">Pterulicium gracile</name>
    <dbReference type="NCBI Taxonomy" id="1884261"/>
    <lineage>
        <taxon>Eukaryota</taxon>
        <taxon>Fungi</taxon>
        <taxon>Dikarya</taxon>
        <taxon>Basidiomycota</taxon>
        <taxon>Agaricomycotina</taxon>
        <taxon>Agaricomycetes</taxon>
        <taxon>Agaricomycetidae</taxon>
        <taxon>Agaricales</taxon>
        <taxon>Pleurotineae</taxon>
        <taxon>Pterulaceae</taxon>
        <taxon>Pterulicium</taxon>
    </lineage>
</organism>
<gene>
    <name evidence="2" type="ORF">BDV98DRAFT_348404</name>
</gene>
<proteinExistence type="predicted"/>
<dbReference type="Proteomes" id="UP000305067">
    <property type="component" value="Unassembled WGS sequence"/>
</dbReference>
<reference evidence="2 3" key="1">
    <citation type="journal article" date="2019" name="Nat. Ecol. Evol.">
        <title>Megaphylogeny resolves global patterns of mushroom evolution.</title>
        <authorList>
            <person name="Varga T."/>
            <person name="Krizsan K."/>
            <person name="Foldi C."/>
            <person name="Dima B."/>
            <person name="Sanchez-Garcia M."/>
            <person name="Sanchez-Ramirez S."/>
            <person name="Szollosi G.J."/>
            <person name="Szarkandi J.G."/>
            <person name="Papp V."/>
            <person name="Albert L."/>
            <person name="Andreopoulos W."/>
            <person name="Angelini C."/>
            <person name="Antonin V."/>
            <person name="Barry K.W."/>
            <person name="Bougher N.L."/>
            <person name="Buchanan P."/>
            <person name="Buyck B."/>
            <person name="Bense V."/>
            <person name="Catcheside P."/>
            <person name="Chovatia M."/>
            <person name="Cooper J."/>
            <person name="Damon W."/>
            <person name="Desjardin D."/>
            <person name="Finy P."/>
            <person name="Geml J."/>
            <person name="Haridas S."/>
            <person name="Hughes K."/>
            <person name="Justo A."/>
            <person name="Karasinski D."/>
            <person name="Kautmanova I."/>
            <person name="Kiss B."/>
            <person name="Kocsube S."/>
            <person name="Kotiranta H."/>
            <person name="LaButti K.M."/>
            <person name="Lechner B.E."/>
            <person name="Liimatainen K."/>
            <person name="Lipzen A."/>
            <person name="Lukacs Z."/>
            <person name="Mihaltcheva S."/>
            <person name="Morgado L.N."/>
            <person name="Niskanen T."/>
            <person name="Noordeloos M.E."/>
            <person name="Ohm R.A."/>
            <person name="Ortiz-Santana B."/>
            <person name="Ovrebo C."/>
            <person name="Racz N."/>
            <person name="Riley R."/>
            <person name="Savchenko A."/>
            <person name="Shiryaev A."/>
            <person name="Soop K."/>
            <person name="Spirin V."/>
            <person name="Szebenyi C."/>
            <person name="Tomsovsky M."/>
            <person name="Tulloss R.E."/>
            <person name="Uehling J."/>
            <person name="Grigoriev I.V."/>
            <person name="Vagvolgyi C."/>
            <person name="Papp T."/>
            <person name="Martin F.M."/>
            <person name="Miettinen O."/>
            <person name="Hibbett D.S."/>
            <person name="Nagy L.G."/>
        </authorList>
    </citation>
    <scope>NUCLEOTIDE SEQUENCE [LARGE SCALE GENOMIC DNA]</scope>
    <source>
        <strain evidence="2 3">CBS 309.79</strain>
    </source>
</reference>
<keyword evidence="1" id="KW-0812">Transmembrane</keyword>
<accession>A0A5C3QSI6</accession>
<dbReference type="EMBL" id="ML178819">
    <property type="protein sequence ID" value="TFL03800.1"/>
    <property type="molecule type" value="Genomic_DNA"/>
</dbReference>
<name>A0A5C3QSI6_9AGAR</name>
<keyword evidence="3" id="KW-1185">Reference proteome</keyword>
<keyword evidence="1" id="KW-0472">Membrane</keyword>
<keyword evidence="1" id="KW-1133">Transmembrane helix</keyword>
<evidence type="ECO:0000256" key="1">
    <source>
        <dbReference type="SAM" id="Phobius"/>
    </source>
</evidence>
<dbReference type="AlphaFoldDB" id="A0A5C3QSI6"/>
<protein>
    <submittedName>
        <fullName evidence="2">Uncharacterized protein</fullName>
    </submittedName>
</protein>